<evidence type="ECO:0000256" key="1">
    <source>
        <dbReference type="ARBA" id="ARBA00001946"/>
    </source>
</evidence>
<dbReference type="EMBL" id="BNJF01000009">
    <property type="protein sequence ID" value="GHO50636.1"/>
    <property type="molecule type" value="Genomic_DNA"/>
</dbReference>
<dbReference type="GO" id="GO:0006542">
    <property type="term" value="P:glutamine biosynthetic process"/>
    <property type="evidence" value="ECO:0007669"/>
    <property type="project" value="InterPro"/>
</dbReference>
<keyword evidence="6 11" id="KW-0067">ATP-binding</keyword>
<evidence type="ECO:0000256" key="11">
    <source>
        <dbReference type="RuleBase" id="RU004356"/>
    </source>
</evidence>
<evidence type="ECO:0000256" key="6">
    <source>
        <dbReference type="ARBA" id="ARBA00022840"/>
    </source>
</evidence>
<keyword evidence="7" id="KW-0460">Magnesium</keyword>
<evidence type="ECO:0000313" key="13">
    <source>
        <dbReference type="EMBL" id="GHO50636.1"/>
    </source>
</evidence>
<evidence type="ECO:0000256" key="3">
    <source>
        <dbReference type="ARBA" id="ARBA00021364"/>
    </source>
</evidence>
<dbReference type="PANTHER" id="PTHR43785:SF12">
    <property type="entry name" value="TYPE-1 GLUTAMINE SYNTHETASE 2"/>
    <property type="match status" value="1"/>
</dbReference>
<dbReference type="AlphaFoldDB" id="A0A8J3MY42"/>
<dbReference type="Pfam" id="PF03951">
    <property type="entry name" value="Gln-synt_N"/>
    <property type="match status" value="1"/>
</dbReference>
<evidence type="ECO:0000256" key="2">
    <source>
        <dbReference type="ARBA" id="ARBA00009897"/>
    </source>
</evidence>
<dbReference type="PANTHER" id="PTHR43785">
    <property type="entry name" value="GAMMA-GLUTAMYLPUTRESCINE SYNTHETASE"/>
    <property type="match status" value="1"/>
</dbReference>
<evidence type="ECO:0000256" key="8">
    <source>
        <dbReference type="ARBA" id="ARBA00049436"/>
    </source>
</evidence>
<dbReference type="PROSITE" id="PS00181">
    <property type="entry name" value="GLNA_ATP"/>
    <property type="match status" value="1"/>
</dbReference>
<dbReference type="InterPro" id="IPR027303">
    <property type="entry name" value="Gln_synth_gly_rich_site"/>
</dbReference>
<dbReference type="Proteomes" id="UP000612362">
    <property type="component" value="Unassembled WGS sequence"/>
</dbReference>
<comment type="cofactor">
    <cofactor evidence="1">
        <name>Mg(2+)</name>
        <dbReference type="ChEBI" id="CHEBI:18420"/>
    </cofactor>
</comment>
<gene>
    <name evidence="13" type="ORF">KSX_87990</name>
</gene>
<protein>
    <recommendedName>
        <fullName evidence="3 11">Glutamine synthetase</fullName>
        <ecNumber evidence="11">6.3.1.2</ecNumber>
    </recommendedName>
</protein>
<dbReference type="SUPFAM" id="SSF55931">
    <property type="entry name" value="Glutamine synthetase/guanido kinase"/>
    <property type="match status" value="1"/>
</dbReference>
<evidence type="ECO:0000313" key="14">
    <source>
        <dbReference type="Proteomes" id="UP000612362"/>
    </source>
</evidence>
<dbReference type="Gene3D" id="3.30.590.10">
    <property type="entry name" value="Glutamine synthetase/guanido kinase, catalytic domain"/>
    <property type="match status" value="1"/>
</dbReference>
<dbReference type="InterPro" id="IPR027302">
    <property type="entry name" value="Gln_synth_N_conserv_site"/>
</dbReference>
<dbReference type="SUPFAM" id="SSF54368">
    <property type="entry name" value="Glutamine synthetase, N-terminal domain"/>
    <property type="match status" value="1"/>
</dbReference>
<keyword evidence="4 11" id="KW-0436">Ligase</keyword>
<dbReference type="Gene3D" id="3.10.20.70">
    <property type="entry name" value="Glutamine synthetase, N-terminal domain"/>
    <property type="match status" value="1"/>
</dbReference>
<evidence type="ECO:0000256" key="5">
    <source>
        <dbReference type="ARBA" id="ARBA00022741"/>
    </source>
</evidence>
<evidence type="ECO:0000256" key="10">
    <source>
        <dbReference type="RuleBase" id="RU000384"/>
    </source>
</evidence>
<feature type="domain" description="GS catalytic" evidence="12">
    <location>
        <begin position="135"/>
        <end position="473"/>
    </location>
</feature>
<name>A0A8J3MY42_9CHLR</name>
<dbReference type="RefSeq" id="WP_220199622.1">
    <property type="nucleotide sequence ID" value="NZ_BNJF01000009.1"/>
</dbReference>
<dbReference type="InterPro" id="IPR008147">
    <property type="entry name" value="Gln_synt_N"/>
</dbReference>
<dbReference type="InterPro" id="IPR036651">
    <property type="entry name" value="Gln_synt_N_sf"/>
</dbReference>
<sequence>MNDLFLALPYDELEELNIGAREKRDTVPMEEQEREYRSYLEKEKRIRAVTLCFSDLEGRFHMLDYDKKFLLDSADNLTFDGSSIRGFTAQHESDLRIKPDWSSFFWLPTDLFGPGKVIMFANILTREGDQYASDFRGLLQNFTRDLKAQEGLSALVAGEVEGFVLAGRNAEQNFDEKDGFQLLSTSGYFHSLPRDPLRQFIDEASVVQRAMGFKNEKDHPEVAPSQFEMNFSYGEALRVADLIQLYKLLCRQVASNLGMTACFLPKPVMGINGSGMHINMSVAKNGKNLFYDKAGKEQLSTFAHDFISRTLNHAQEICLVLNASVNAYRRLDPHFEAPNQIKVSAIDRGSMVRIPVGNEKTARMEVRSVGPDANPYLLLYVLFKTGLHGELSSVSATEHEPASLLPGTIQEAIALFESGDFVKKILGKENIEKYLACKKQVASRSPSDLGTLVKTSEVTYHHEITNQGLWNNF</sequence>
<evidence type="ECO:0000256" key="9">
    <source>
        <dbReference type="PROSITE-ProRule" id="PRU01331"/>
    </source>
</evidence>
<keyword evidence="5 11" id="KW-0547">Nucleotide-binding</keyword>
<dbReference type="GO" id="GO:0005524">
    <property type="term" value="F:ATP binding"/>
    <property type="evidence" value="ECO:0007669"/>
    <property type="project" value="UniProtKB-KW"/>
</dbReference>
<dbReference type="Pfam" id="PF00120">
    <property type="entry name" value="Gln-synt_C"/>
    <property type="match status" value="1"/>
</dbReference>
<comment type="caution">
    <text evidence="13">The sequence shown here is derived from an EMBL/GenBank/DDBJ whole genome shotgun (WGS) entry which is preliminary data.</text>
</comment>
<evidence type="ECO:0000259" key="12">
    <source>
        <dbReference type="PROSITE" id="PS51987"/>
    </source>
</evidence>
<dbReference type="SMART" id="SM01230">
    <property type="entry name" value="Gln-synt_C"/>
    <property type="match status" value="1"/>
</dbReference>
<evidence type="ECO:0000256" key="7">
    <source>
        <dbReference type="ARBA" id="ARBA00022842"/>
    </source>
</evidence>
<reference evidence="13" key="1">
    <citation type="submission" date="2020-10" db="EMBL/GenBank/DDBJ databases">
        <title>Taxonomic study of unclassified bacteria belonging to the class Ktedonobacteria.</title>
        <authorList>
            <person name="Yabe S."/>
            <person name="Wang C.M."/>
            <person name="Zheng Y."/>
            <person name="Sakai Y."/>
            <person name="Cavaletti L."/>
            <person name="Monciardini P."/>
            <person name="Donadio S."/>
        </authorList>
    </citation>
    <scope>NUCLEOTIDE SEQUENCE</scope>
    <source>
        <strain evidence="13">SOSP1-1</strain>
    </source>
</reference>
<keyword evidence="14" id="KW-1185">Reference proteome</keyword>
<comment type="similarity">
    <text evidence="2 9 10">Belongs to the glutamine synthetase family.</text>
</comment>
<evidence type="ECO:0000256" key="4">
    <source>
        <dbReference type="ARBA" id="ARBA00022598"/>
    </source>
</evidence>
<dbReference type="EC" id="6.3.1.2" evidence="11"/>
<dbReference type="PROSITE" id="PS00180">
    <property type="entry name" value="GLNA_1"/>
    <property type="match status" value="1"/>
</dbReference>
<organism evidence="13 14">
    <name type="scientific">Ktedonospora formicarum</name>
    <dbReference type="NCBI Taxonomy" id="2778364"/>
    <lineage>
        <taxon>Bacteria</taxon>
        <taxon>Bacillati</taxon>
        <taxon>Chloroflexota</taxon>
        <taxon>Ktedonobacteria</taxon>
        <taxon>Ktedonobacterales</taxon>
        <taxon>Ktedonobacteraceae</taxon>
        <taxon>Ktedonospora</taxon>
    </lineage>
</organism>
<comment type="catalytic activity">
    <reaction evidence="8 11">
        <text>L-glutamate + NH4(+) + ATP = L-glutamine + ADP + phosphate + H(+)</text>
        <dbReference type="Rhea" id="RHEA:16169"/>
        <dbReference type="ChEBI" id="CHEBI:15378"/>
        <dbReference type="ChEBI" id="CHEBI:28938"/>
        <dbReference type="ChEBI" id="CHEBI:29985"/>
        <dbReference type="ChEBI" id="CHEBI:30616"/>
        <dbReference type="ChEBI" id="CHEBI:43474"/>
        <dbReference type="ChEBI" id="CHEBI:58359"/>
        <dbReference type="ChEBI" id="CHEBI:456216"/>
        <dbReference type="EC" id="6.3.1.2"/>
    </reaction>
</comment>
<dbReference type="InterPro" id="IPR014746">
    <property type="entry name" value="Gln_synth/guanido_kin_cat_dom"/>
</dbReference>
<accession>A0A8J3MY42</accession>
<proteinExistence type="inferred from homology"/>
<dbReference type="GO" id="GO:0004356">
    <property type="term" value="F:glutamine synthetase activity"/>
    <property type="evidence" value="ECO:0007669"/>
    <property type="project" value="UniProtKB-EC"/>
</dbReference>
<dbReference type="PROSITE" id="PS51987">
    <property type="entry name" value="GS_CATALYTIC"/>
    <property type="match status" value="1"/>
</dbReference>
<dbReference type="InterPro" id="IPR008146">
    <property type="entry name" value="Gln_synth_cat_dom"/>
</dbReference>